<evidence type="ECO:0000256" key="6">
    <source>
        <dbReference type="ARBA" id="ARBA00023284"/>
    </source>
</evidence>
<dbReference type="PANTHER" id="PTHR35272">
    <property type="entry name" value="THIOL:DISULFIDE INTERCHANGE PROTEIN DSBC-RELATED"/>
    <property type="match status" value="1"/>
</dbReference>
<dbReference type="RefSeq" id="WP_316657019.1">
    <property type="nucleotide sequence ID" value="NZ_CATYWO010000002.1"/>
</dbReference>
<comment type="subcellular location">
    <subcellularLocation>
        <location evidence="1 7">Periplasm</location>
    </subcellularLocation>
</comment>
<evidence type="ECO:0000313" key="10">
    <source>
        <dbReference type="EMBL" id="CAJ0784450.1"/>
    </source>
</evidence>
<keyword evidence="5" id="KW-1015">Disulfide bond</keyword>
<dbReference type="InterPro" id="IPR018950">
    <property type="entry name" value="DiS-bond_isomerase_DsbC/G_N"/>
</dbReference>
<dbReference type="InterPro" id="IPR009094">
    <property type="entry name" value="DiS-bond_isomerase_DsbC/G_N_sf"/>
</dbReference>
<evidence type="ECO:0000256" key="7">
    <source>
        <dbReference type="RuleBase" id="RU364038"/>
    </source>
</evidence>
<proteinExistence type="inferred from homology"/>
<sequence length="286" mass="30312">MQPNVHPPSAMNHSRKTFSLGPVSWLTAVALSTASVAAYSQEKPAALQALEKKGVTIVGKMAAPTGLTGYAGFMEEQPVALYVTPDGKHVIAGTVFDASGNDLTRAPLEEAVRKPMSERAWAELAHATWIADGRDSAPRKVYVFTDPNCPYCNKFWADARPWVDSGKVQLRHIMVGILTPTSAGKAAALLADKNPAAALNAYEQSHVSLNAKVLSSGHPKPLDDAGLKPVATIPAAVKGKLDANERLMASLGFQATPAILWRDSDGALRMKQGVPASSLSEVLGPR</sequence>
<evidence type="ECO:0000256" key="4">
    <source>
        <dbReference type="ARBA" id="ARBA00022764"/>
    </source>
</evidence>
<dbReference type="InterPro" id="IPR051470">
    <property type="entry name" value="Thiol:disulfide_interchange"/>
</dbReference>
<feature type="domain" description="Thioredoxin-like fold" evidence="9">
    <location>
        <begin position="139"/>
        <end position="282"/>
    </location>
</feature>
<dbReference type="EMBL" id="CATYWO010000002">
    <property type="protein sequence ID" value="CAJ0784450.1"/>
    <property type="molecule type" value="Genomic_DNA"/>
</dbReference>
<evidence type="ECO:0000259" key="8">
    <source>
        <dbReference type="Pfam" id="PF10411"/>
    </source>
</evidence>
<evidence type="ECO:0000259" key="9">
    <source>
        <dbReference type="Pfam" id="PF13098"/>
    </source>
</evidence>
<comment type="caution">
    <text evidence="10">The sequence shown here is derived from an EMBL/GenBank/DDBJ whole genome shotgun (WGS) entry which is preliminary data.</text>
</comment>
<organism evidence="10 11">
    <name type="scientific">Ralstonia condita</name>
    <dbReference type="NCBI Taxonomy" id="3058600"/>
    <lineage>
        <taxon>Bacteria</taxon>
        <taxon>Pseudomonadati</taxon>
        <taxon>Pseudomonadota</taxon>
        <taxon>Betaproteobacteria</taxon>
        <taxon>Burkholderiales</taxon>
        <taxon>Burkholderiaceae</taxon>
        <taxon>Ralstonia</taxon>
    </lineage>
</organism>
<evidence type="ECO:0000256" key="3">
    <source>
        <dbReference type="ARBA" id="ARBA00022729"/>
    </source>
</evidence>
<dbReference type="SUPFAM" id="SSF52833">
    <property type="entry name" value="Thioredoxin-like"/>
    <property type="match status" value="1"/>
</dbReference>
<keyword evidence="4 7" id="KW-0574">Periplasm</keyword>
<dbReference type="NCBIfam" id="NF008657">
    <property type="entry name" value="PRK11657.1"/>
    <property type="match status" value="1"/>
</dbReference>
<dbReference type="Pfam" id="PF10411">
    <property type="entry name" value="DsbC_N"/>
    <property type="match status" value="1"/>
</dbReference>
<feature type="domain" description="Disulphide bond isomerase DsbC/G N-terminal" evidence="8">
    <location>
        <begin position="43"/>
        <end position="104"/>
    </location>
</feature>
<dbReference type="InterPro" id="IPR036249">
    <property type="entry name" value="Thioredoxin-like_sf"/>
</dbReference>
<protein>
    <recommendedName>
        <fullName evidence="7">Thiol:disulfide interchange protein</fullName>
    </recommendedName>
</protein>
<dbReference type="CDD" id="cd03020">
    <property type="entry name" value="DsbA_DsbC_DsbG"/>
    <property type="match status" value="1"/>
</dbReference>
<keyword evidence="6 7" id="KW-0676">Redox-active center</keyword>
<dbReference type="InterPro" id="IPR012336">
    <property type="entry name" value="Thioredoxin-like_fold"/>
</dbReference>
<dbReference type="Gene3D" id="3.40.30.10">
    <property type="entry name" value="Glutaredoxin"/>
    <property type="match status" value="1"/>
</dbReference>
<comment type="similarity">
    <text evidence="2 7">Belongs to the thioredoxin family. DsbC subfamily.</text>
</comment>
<keyword evidence="3 7" id="KW-0732">Signal</keyword>
<keyword evidence="11" id="KW-1185">Reference proteome</keyword>
<evidence type="ECO:0000256" key="1">
    <source>
        <dbReference type="ARBA" id="ARBA00004418"/>
    </source>
</evidence>
<name>A0ABM9J6S6_9RALS</name>
<dbReference type="Pfam" id="PF13098">
    <property type="entry name" value="Thioredoxin_2"/>
    <property type="match status" value="1"/>
</dbReference>
<dbReference type="Proteomes" id="UP001189616">
    <property type="component" value="Unassembled WGS sequence"/>
</dbReference>
<reference evidence="10 11" key="1">
    <citation type="submission" date="2023-07" db="EMBL/GenBank/DDBJ databases">
        <authorList>
            <person name="Peeters C."/>
        </authorList>
    </citation>
    <scope>NUCLEOTIDE SEQUENCE [LARGE SCALE GENOMIC DNA]</scope>
    <source>
        <strain evidence="10 11">LMG 7141</strain>
    </source>
</reference>
<comment type="function">
    <text evidence="7">Required for disulfide bond formation in some periplasmic proteins. Acts by transferring its disulfide bond to other proteins and is reduced in the process.</text>
</comment>
<evidence type="ECO:0000256" key="5">
    <source>
        <dbReference type="ARBA" id="ARBA00023157"/>
    </source>
</evidence>
<dbReference type="InterPro" id="IPR033954">
    <property type="entry name" value="DiS-bond_Isoase_DsbC/G"/>
</dbReference>
<dbReference type="Gene3D" id="3.10.450.70">
    <property type="entry name" value="Disulphide bond isomerase, DsbC/G, N-terminal"/>
    <property type="match status" value="1"/>
</dbReference>
<evidence type="ECO:0000256" key="2">
    <source>
        <dbReference type="ARBA" id="ARBA00009813"/>
    </source>
</evidence>
<dbReference type="SUPFAM" id="SSF54423">
    <property type="entry name" value="DsbC/DsbG N-terminal domain-like"/>
    <property type="match status" value="1"/>
</dbReference>
<dbReference type="PANTHER" id="PTHR35272:SF4">
    <property type="entry name" value="THIOL:DISULFIDE INTERCHANGE PROTEIN DSBG"/>
    <property type="match status" value="1"/>
</dbReference>
<evidence type="ECO:0000313" key="11">
    <source>
        <dbReference type="Proteomes" id="UP001189616"/>
    </source>
</evidence>
<gene>
    <name evidence="10" type="primary">dsbG</name>
    <name evidence="10" type="ORF">LMG7141_01516</name>
</gene>
<accession>A0ABM9J6S6</accession>